<evidence type="ECO:0000313" key="1">
    <source>
        <dbReference type="EMBL" id="SDZ31777.1"/>
    </source>
</evidence>
<proteinExistence type="predicted"/>
<evidence type="ECO:0008006" key="3">
    <source>
        <dbReference type="Google" id="ProtNLM"/>
    </source>
</evidence>
<sequence length="196" mass="22626">MNLAVDYFEAGKFLKTAIDEETIELDSPAAMEHCFAHSAELAMKSLLLGTVEDFDLKKFGHDLKRLYQRVSELSEAKQAAEYMGQSLSEWIVVVPTDGPVTLNLPSNGEDIQIGDRNGITPENLFDWYGKYHSSDGGWHRYGYQHIEKRTIVWRRTADREPRKTEPFIWALEYWLEGFLRQIEPSIRKANASRIEK</sequence>
<gene>
    <name evidence="1" type="ORF">SAMN05444004_11073</name>
</gene>
<organism evidence="1 2">
    <name type="scientific">Jannaschia faecimaris</name>
    <dbReference type="NCBI Taxonomy" id="1244108"/>
    <lineage>
        <taxon>Bacteria</taxon>
        <taxon>Pseudomonadati</taxon>
        <taxon>Pseudomonadota</taxon>
        <taxon>Alphaproteobacteria</taxon>
        <taxon>Rhodobacterales</taxon>
        <taxon>Roseobacteraceae</taxon>
        <taxon>Jannaschia</taxon>
    </lineage>
</organism>
<name>A0A1H3S1V5_9RHOB</name>
<dbReference type="Proteomes" id="UP000198914">
    <property type="component" value="Unassembled WGS sequence"/>
</dbReference>
<accession>A0A1H3S1V5</accession>
<dbReference type="RefSeq" id="WP_139176616.1">
    <property type="nucleotide sequence ID" value="NZ_FNPX01000010.1"/>
</dbReference>
<reference evidence="2" key="1">
    <citation type="submission" date="2016-10" db="EMBL/GenBank/DDBJ databases">
        <authorList>
            <person name="Varghese N."/>
            <person name="Submissions S."/>
        </authorList>
    </citation>
    <scope>NUCLEOTIDE SEQUENCE [LARGE SCALE GENOMIC DNA]</scope>
    <source>
        <strain evidence="2">DSM 100420</strain>
    </source>
</reference>
<dbReference type="STRING" id="1244108.SAMN05444004_11073"/>
<dbReference type="AlphaFoldDB" id="A0A1H3S1V5"/>
<evidence type="ECO:0000313" key="2">
    <source>
        <dbReference type="Proteomes" id="UP000198914"/>
    </source>
</evidence>
<protein>
    <recommendedName>
        <fullName evidence="3">HEPN domain-containing protein</fullName>
    </recommendedName>
</protein>
<dbReference type="OrthoDB" id="7659270at2"/>
<keyword evidence="2" id="KW-1185">Reference proteome</keyword>
<dbReference type="EMBL" id="FNPX01000010">
    <property type="protein sequence ID" value="SDZ31777.1"/>
    <property type="molecule type" value="Genomic_DNA"/>
</dbReference>